<feature type="binding site" evidence="17">
    <location>
        <position position="371"/>
    </location>
    <ligand>
        <name>ATP</name>
        <dbReference type="ChEBI" id="CHEBI:30616"/>
    </ligand>
</feature>
<evidence type="ECO:0000256" key="11">
    <source>
        <dbReference type="ARBA" id="ARBA00022777"/>
    </source>
</evidence>
<feature type="signal peptide" evidence="19">
    <location>
        <begin position="1"/>
        <end position="22"/>
    </location>
</feature>
<dbReference type="SUPFAM" id="SSF56112">
    <property type="entry name" value="Protein kinase-like (PK-like)"/>
    <property type="match status" value="1"/>
</dbReference>
<dbReference type="FunFam" id="1.10.510.10:FF:000240">
    <property type="entry name" value="Lectin-domain containing receptor kinase A4.3"/>
    <property type="match status" value="1"/>
</dbReference>
<feature type="chain" id="PRO_5044875587" evidence="19">
    <location>
        <begin position="23"/>
        <end position="661"/>
    </location>
</feature>
<dbReference type="PROSITE" id="PS00107">
    <property type="entry name" value="PROTEIN_KINASE_ATP"/>
    <property type="match status" value="1"/>
</dbReference>
<feature type="domain" description="Protein kinase" evidence="20">
    <location>
        <begin position="344"/>
        <end position="626"/>
    </location>
</feature>
<evidence type="ECO:0000313" key="23">
    <source>
        <dbReference type="Proteomes" id="UP001497457"/>
    </source>
</evidence>
<evidence type="ECO:0000256" key="6">
    <source>
        <dbReference type="ARBA" id="ARBA00022679"/>
    </source>
</evidence>
<dbReference type="Pfam" id="PF01657">
    <property type="entry name" value="Stress-antifung"/>
    <property type="match status" value="2"/>
</dbReference>
<evidence type="ECO:0000256" key="2">
    <source>
        <dbReference type="ARBA" id="ARBA00008536"/>
    </source>
</evidence>
<keyword evidence="4" id="KW-1003">Cell membrane</keyword>
<sequence>MRMQYLAFLMAAVLLLSRVTAADEVTAEVIPLYYTCREDGGRYRDNSTYLSNLKALAVALAANVSTPTPSFVSGAVGQASDAVYGFVLCRGDCTDTSCGNGLRKAFQNAVDKGFVCPFYKDVTIYYDQYMLRFSGDDIRRDVTNRPAWVASNMNNVTGAAGKSYGEKVHKLVGRIADATASSPGRYGTGKAWFGGAEVSMAYGMLQCTPDLHANDCRSCLADLVSLMPAWFSHGPGDYRVGGRILGPRCNLRYEKELFFQETNATLHIDMPKNHLRKMEILLLTTAAVLFVVILISLLTWIIQRRKDSKTRNELEEWTRLITVEIGTMFSHFTLSEIRNATDNFSEAKKLGEGAFGHVYQGQLSCGVVAIKRLAAYSSQGLEQFRNEIKFIAKLQHLNLVKLIGCCMQQNEKMLVYEYMHNRSLDDIFKDVTKWASMTWPIRQNIIDGIAQGLLYIHNLLQPEICIVHRDLKASNILLDHQMNPKISDFGIAMFSSSATESQDIVPMGTLGYMAPECLCGSSIVTVKSDVFSFGVLILEIISGRKVGTSFRRYRRSNNLMAYAWRLWEDGNCKQLIDNSLSVEEHDQEAEILRCIQIALLCIQANSEDRPDMREVVRILSNKDSQLDNPKQPAYFNEPIVATTSNNPTRTQYITAVHVQPA</sequence>
<reference evidence="23" key="1">
    <citation type="submission" date="2024-06" db="EMBL/GenBank/DDBJ databases">
        <authorList>
            <person name="Ryan C."/>
        </authorList>
    </citation>
    <scope>NUCLEOTIDE SEQUENCE [LARGE SCALE GENOMIC DNA]</scope>
</reference>
<dbReference type="InterPro" id="IPR000719">
    <property type="entry name" value="Prot_kinase_dom"/>
</dbReference>
<dbReference type="PROSITE" id="PS51473">
    <property type="entry name" value="GNK2"/>
    <property type="match status" value="2"/>
</dbReference>
<dbReference type="InterPro" id="IPR011009">
    <property type="entry name" value="Kinase-like_dom_sf"/>
</dbReference>
<evidence type="ECO:0000256" key="10">
    <source>
        <dbReference type="ARBA" id="ARBA00022741"/>
    </source>
</evidence>
<evidence type="ECO:0000256" key="4">
    <source>
        <dbReference type="ARBA" id="ARBA00022475"/>
    </source>
</evidence>
<evidence type="ECO:0000256" key="5">
    <source>
        <dbReference type="ARBA" id="ARBA00022527"/>
    </source>
</evidence>
<comment type="similarity">
    <text evidence="3">In the C-terminal section; belongs to the protein kinase superfamily. Ser/Thr protein kinase family.</text>
</comment>
<feature type="domain" description="Gnk2-homologous" evidence="21">
    <location>
        <begin position="144"/>
        <end position="258"/>
    </location>
</feature>
<dbReference type="GO" id="GO:0005524">
    <property type="term" value="F:ATP binding"/>
    <property type="evidence" value="ECO:0007669"/>
    <property type="project" value="UniProtKB-UniRule"/>
</dbReference>
<evidence type="ECO:0000259" key="20">
    <source>
        <dbReference type="PROSITE" id="PS50011"/>
    </source>
</evidence>
<comment type="subcellular location">
    <subcellularLocation>
        <location evidence="1">Cell membrane</location>
        <topology evidence="1">Single-pass type I membrane protein</topology>
    </subcellularLocation>
</comment>
<dbReference type="FunFam" id="3.30.200.20:FF:000162">
    <property type="entry name" value="Adenine nucleotide alpha hydrolase-like domain kinase"/>
    <property type="match status" value="1"/>
</dbReference>
<dbReference type="GO" id="GO:0005886">
    <property type="term" value="C:plasma membrane"/>
    <property type="evidence" value="ECO:0007669"/>
    <property type="project" value="UniProtKB-SubCell"/>
</dbReference>
<dbReference type="PROSITE" id="PS00108">
    <property type="entry name" value="PROTEIN_KINASE_ST"/>
    <property type="match status" value="1"/>
</dbReference>
<evidence type="ECO:0000256" key="9">
    <source>
        <dbReference type="ARBA" id="ARBA00022737"/>
    </source>
</evidence>
<feature type="domain" description="Gnk2-homologous" evidence="21">
    <location>
        <begin position="31"/>
        <end position="138"/>
    </location>
</feature>
<dbReference type="InterPro" id="IPR002902">
    <property type="entry name" value="GNK2"/>
</dbReference>
<evidence type="ECO:0000256" key="15">
    <source>
        <dbReference type="ARBA" id="ARBA00023170"/>
    </source>
</evidence>
<evidence type="ECO:0000256" key="17">
    <source>
        <dbReference type="PROSITE-ProRule" id="PRU10141"/>
    </source>
</evidence>
<keyword evidence="12 17" id="KW-0067">ATP-binding</keyword>
<reference evidence="22 23" key="2">
    <citation type="submission" date="2024-10" db="EMBL/GenBank/DDBJ databases">
        <authorList>
            <person name="Ryan C."/>
        </authorList>
    </citation>
    <scope>NUCLEOTIDE SEQUENCE [LARGE SCALE GENOMIC DNA]</scope>
</reference>
<dbReference type="InterPro" id="IPR017441">
    <property type="entry name" value="Protein_kinase_ATP_BS"/>
</dbReference>
<dbReference type="InterPro" id="IPR038408">
    <property type="entry name" value="GNK2_sf"/>
</dbReference>
<dbReference type="GO" id="GO:0002229">
    <property type="term" value="P:defense response to oomycetes"/>
    <property type="evidence" value="ECO:0007669"/>
    <property type="project" value="UniProtKB-ARBA"/>
</dbReference>
<dbReference type="AlphaFoldDB" id="A0ABC8YVY0"/>
<keyword evidence="14 18" id="KW-0472">Membrane</keyword>
<evidence type="ECO:0000259" key="21">
    <source>
        <dbReference type="PROSITE" id="PS51473"/>
    </source>
</evidence>
<keyword evidence="13 18" id="KW-1133">Transmembrane helix</keyword>
<dbReference type="PROSITE" id="PS50011">
    <property type="entry name" value="PROTEIN_KINASE_DOM"/>
    <property type="match status" value="1"/>
</dbReference>
<dbReference type="Gene3D" id="3.30.430.20">
    <property type="entry name" value="Gnk2 domain, C-X8-C-X2-C motif"/>
    <property type="match status" value="2"/>
</dbReference>
<keyword evidence="11" id="KW-0418">Kinase</keyword>
<keyword evidence="7 18" id="KW-0812">Transmembrane</keyword>
<dbReference type="InterPro" id="IPR008271">
    <property type="entry name" value="Ser/Thr_kinase_AS"/>
</dbReference>
<evidence type="ECO:0000256" key="14">
    <source>
        <dbReference type="ARBA" id="ARBA00023136"/>
    </source>
</evidence>
<keyword evidence="8 19" id="KW-0732">Signal</keyword>
<keyword evidence="6" id="KW-0808">Transferase</keyword>
<keyword evidence="5" id="KW-0723">Serine/threonine-protein kinase</keyword>
<name>A0ABC8YVY0_9POAL</name>
<evidence type="ECO:0000256" key="12">
    <source>
        <dbReference type="ARBA" id="ARBA00022840"/>
    </source>
</evidence>
<keyword evidence="16" id="KW-0325">Glycoprotein</keyword>
<comment type="similarity">
    <text evidence="2">In the N-terminal section; belongs to the leguminous lectin family.</text>
</comment>
<gene>
    <name evidence="22" type="ORF">URODEC1_LOCUS37826</name>
</gene>
<evidence type="ECO:0000256" key="13">
    <source>
        <dbReference type="ARBA" id="ARBA00022989"/>
    </source>
</evidence>
<dbReference type="CDD" id="cd23509">
    <property type="entry name" value="Gnk2-like"/>
    <property type="match status" value="2"/>
</dbReference>
<dbReference type="CDD" id="cd14066">
    <property type="entry name" value="STKc_IRAK"/>
    <property type="match status" value="1"/>
</dbReference>
<keyword evidence="9" id="KW-0677">Repeat</keyword>
<dbReference type="EMBL" id="OZ075127">
    <property type="protein sequence ID" value="CAL4949187.1"/>
    <property type="molecule type" value="Genomic_DNA"/>
</dbReference>
<dbReference type="Proteomes" id="UP001497457">
    <property type="component" value="Chromosome 17b"/>
</dbReference>
<evidence type="ECO:0000256" key="7">
    <source>
        <dbReference type="ARBA" id="ARBA00022692"/>
    </source>
</evidence>
<evidence type="ECO:0000256" key="19">
    <source>
        <dbReference type="SAM" id="SignalP"/>
    </source>
</evidence>
<protein>
    <submittedName>
        <fullName evidence="22">Uncharacterized protein</fullName>
    </submittedName>
</protein>
<keyword evidence="10 17" id="KW-0547">Nucleotide-binding</keyword>
<dbReference type="GO" id="GO:0004674">
    <property type="term" value="F:protein serine/threonine kinase activity"/>
    <property type="evidence" value="ECO:0007669"/>
    <property type="project" value="UniProtKB-KW"/>
</dbReference>
<proteinExistence type="inferred from homology"/>
<organism evidence="22 23">
    <name type="scientific">Urochloa decumbens</name>
    <dbReference type="NCBI Taxonomy" id="240449"/>
    <lineage>
        <taxon>Eukaryota</taxon>
        <taxon>Viridiplantae</taxon>
        <taxon>Streptophyta</taxon>
        <taxon>Embryophyta</taxon>
        <taxon>Tracheophyta</taxon>
        <taxon>Spermatophyta</taxon>
        <taxon>Magnoliopsida</taxon>
        <taxon>Liliopsida</taxon>
        <taxon>Poales</taxon>
        <taxon>Poaceae</taxon>
        <taxon>PACMAD clade</taxon>
        <taxon>Panicoideae</taxon>
        <taxon>Panicodae</taxon>
        <taxon>Paniceae</taxon>
        <taxon>Melinidinae</taxon>
        <taxon>Urochloa</taxon>
    </lineage>
</organism>
<dbReference type="Gene3D" id="3.30.200.20">
    <property type="entry name" value="Phosphorylase Kinase, domain 1"/>
    <property type="match status" value="1"/>
</dbReference>
<evidence type="ECO:0000256" key="18">
    <source>
        <dbReference type="SAM" id="Phobius"/>
    </source>
</evidence>
<accession>A0ABC8YVY0</accession>
<dbReference type="Gene3D" id="1.10.510.10">
    <property type="entry name" value="Transferase(Phosphotransferase) domain 1"/>
    <property type="match status" value="1"/>
</dbReference>
<evidence type="ECO:0000256" key="16">
    <source>
        <dbReference type="ARBA" id="ARBA00023180"/>
    </source>
</evidence>
<evidence type="ECO:0000256" key="3">
    <source>
        <dbReference type="ARBA" id="ARBA00010217"/>
    </source>
</evidence>
<dbReference type="SMART" id="SM00220">
    <property type="entry name" value="S_TKc"/>
    <property type="match status" value="1"/>
</dbReference>
<dbReference type="PANTHER" id="PTHR27002">
    <property type="entry name" value="RECEPTOR-LIKE SERINE/THREONINE-PROTEIN KINASE SD1-8"/>
    <property type="match status" value="1"/>
</dbReference>
<dbReference type="PANTHER" id="PTHR27002:SF892">
    <property type="entry name" value="OS07G0487300 PROTEIN"/>
    <property type="match status" value="1"/>
</dbReference>
<keyword evidence="23" id="KW-1185">Reference proteome</keyword>
<evidence type="ECO:0000256" key="1">
    <source>
        <dbReference type="ARBA" id="ARBA00004251"/>
    </source>
</evidence>
<dbReference type="Pfam" id="PF00069">
    <property type="entry name" value="Pkinase"/>
    <property type="match status" value="1"/>
</dbReference>
<keyword evidence="15" id="KW-0675">Receptor</keyword>
<evidence type="ECO:0000313" key="22">
    <source>
        <dbReference type="EMBL" id="CAL4949187.1"/>
    </source>
</evidence>
<feature type="transmembrane region" description="Helical" evidence="18">
    <location>
        <begin position="280"/>
        <end position="302"/>
    </location>
</feature>
<evidence type="ECO:0000256" key="8">
    <source>
        <dbReference type="ARBA" id="ARBA00022729"/>
    </source>
</evidence>